<accession>A0A915HTY3</accession>
<dbReference type="Proteomes" id="UP000887565">
    <property type="component" value="Unplaced"/>
</dbReference>
<evidence type="ECO:0000313" key="3">
    <source>
        <dbReference type="WBParaSite" id="nRc.2.0.1.t04850-RA"/>
    </source>
</evidence>
<keyword evidence="2" id="KW-1185">Reference proteome</keyword>
<dbReference type="InterPro" id="IPR006149">
    <property type="entry name" value="EB_dom"/>
</dbReference>
<organism evidence="2 3">
    <name type="scientific">Romanomermis culicivorax</name>
    <name type="common">Nematode worm</name>
    <dbReference type="NCBI Taxonomy" id="13658"/>
    <lineage>
        <taxon>Eukaryota</taxon>
        <taxon>Metazoa</taxon>
        <taxon>Ecdysozoa</taxon>
        <taxon>Nematoda</taxon>
        <taxon>Enoplea</taxon>
        <taxon>Dorylaimia</taxon>
        <taxon>Mermithida</taxon>
        <taxon>Mermithoidea</taxon>
        <taxon>Mermithidae</taxon>
        <taxon>Romanomermis</taxon>
    </lineage>
</organism>
<protein>
    <submittedName>
        <fullName evidence="3">EB domain-containing protein</fullName>
    </submittedName>
</protein>
<evidence type="ECO:0000313" key="2">
    <source>
        <dbReference type="Proteomes" id="UP000887565"/>
    </source>
</evidence>
<sequence length="193" mass="21504">MKRHIFQNLYILGNFGVNFAKFLNEEQCRQGVLVVCRSYSMSKFKLILFDKEGGVRCIEESGPVRVPGFYEKNETKQFYSKLGESCEWSDNCFAAYAICKMGKCACDGAFDEKDGICRPKTVYCPDPEGGDAKAISTPKFCHVEYSNTTISNIGCSSEEFCFAHPISRSSPKNFFPSGHCCPLLSAKTKLSAP</sequence>
<feature type="domain" description="EB" evidence="1">
    <location>
        <begin position="80"/>
        <end position="117"/>
    </location>
</feature>
<proteinExistence type="predicted"/>
<dbReference type="WBParaSite" id="nRc.2.0.1.t04850-RA">
    <property type="protein sequence ID" value="nRc.2.0.1.t04850-RA"/>
    <property type="gene ID" value="nRc.2.0.1.g04850"/>
</dbReference>
<dbReference type="AlphaFoldDB" id="A0A915HTY3"/>
<name>A0A915HTY3_ROMCU</name>
<reference evidence="3" key="1">
    <citation type="submission" date="2022-11" db="UniProtKB">
        <authorList>
            <consortium name="WormBaseParasite"/>
        </authorList>
    </citation>
    <scope>IDENTIFICATION</scope>
</reference>
<dbReference type="Pfam" id="PF01683">
    <property type="entry name" value="EB"/>
    <property type="match status" value="1"/>
</dbReference>
<evidence type="ECO:0000259" key="1">
    <source>
        <dbReference type="Pfam" id="PF01683"/>
    </source>
</evidence>